<dbReference type="VEuPathDB" id="AmoebaDB:KM1_007140"/>
<dbReference type="AlphaFoldDB" id="A0A5K1UNM7"/>
<accession>A0A5K1UNM7</accession>
<name>A0A5K1UNM7_ENTHI</name>
<dbReference type="OMA" id="ESESCYF"/>
<gene>
    <name evidence="1" type="ORF">CL6EHI_073450</name>
</gene>
<sequence>MELIDDYSKEFIEETKEKQIKRIKPRRKVISIDEIRMRKRNNRESANHNDYGNEGFLLMIFYYLGCTLTLRKIKKEGKNQKLKIESIKYEDIELLSREGIEKDIEESKLLNNLNEKTRIKRIIVNIIIDNSMLDILKNQFGFVFDQVVKKKPEKQFMPERWILEHIKLKKDWTVKEIIEEGSKFYDNIKLFGKDKEVIQLSKEIVSKYIEQTLPKTTSIENTTESENCYFSV</sequence>
<protein>
    <submittedName>
        <fullName evidence="1">Uncharacterized protein</fullName>
    </submittedName>
</protein>
<evidence type="ECO:0000313" key="1">
    <source>
        <dbReference type="EMBL" id="GAT93493.1"/>
    </source>
</evidence>
<dbReference type="VEuPathDB" id="AmoebaDB:EHI5A_009190"/>
<proteinExistence type="predicted"/>
<dbReference type="Proteomes" id="UP000078387">
    <property type="component" value="Unassembled WGS sequence"/>
</dbReference>
<organism evidence="1 2">
    <name type="scientific">Entamoeba histolytica</name>
    <dbReference type="NCBI Taxonomy" id="5759"/>
    <lineage>
        <taxon>Eukaryota</taxon>
        <taxon>Amoebozoa</taxon>
        <taxon>Evosea</taxon>
        <taxon>Archamoebae</taxon>
        <taxon>Mastigamoebida</taxon>
        <taxon>Entamoebidae</taxon>
        <taxon>Entamoeba</taxon>
    </lineage>
</organism>
<dbReference type="VEuPathDB" id="AmoebaDB:EHI8A_052410"/>
<reference evidence="1 2" key="1">
    <citation type="submission" date="2016-05" db="EMBL/GenBank/DDBJ databases">
        <title>First whole genome sequencing of Entamoeba histolytica HM1:IMSS-clone-6.</title>
        <authorList>
            <person name="Mukherjee Avik.K."/>
            <person name="Izumyama S."/>
            <person name="Nakada-Tsukui K."/>
            <person name="Nozaki T."/>
        </authorList>
    </citation>
    <scope>NUCLEOTIDE SEQUENCE [LARGE SCALE GENOMIC DNA]</scope>
    <source>
        <strain evidence="1 2">HM1:IMSS clone 6</strain>
    </source>
</reference>
<dbReference type="VEuPathDB" id="AmoebaDB:EHI_073450"/>
<evidence type="ECO:0000313" key="2">
    <source>
        <dbReference type="Proteomes" id="UP000078387"/>
    </source>
</evidence>
<comment type="caution">
    <text evidence="1">The sequence shown here is derived from an EMBL/GenBank/DDBJ whole genome shotgun (WGS) entry which is preliminary data.</text>
</comment>
<dbReference type="VEuPathDB" id="AmoebaDB:EHI7A_044820"/>
<dbReference type="EMBL" id="BDEQ01000001">
    <property type="protein sequence ID" value="GAT93493.1"/>
    <property type="molecule type" value="Genomic_DNA"/>
</dbReference>